<dbReference type="Proteomes" id="UP001165060">
    <property type="component" value="Unassembled WGS sequence"/>
</dbReference>
<evidence type="ECO:0000313" key="5">
    <source>
        <dbReference type="Proteomes" id="UP001165060"/>
    </source>
</evidence>
<keyword evidence="5" id="KW-1185">Reference proteome</keyword>
<dbReference type="Pfam" id="PF01370">
    <property type="entry name" value="Epimerase"/>
    <property type="match status" value="1"/>
</dbReference>
<organism evidence="4 5">
    <name type="scientific">Tetraparma gracilis</name>
    <dbReference type="NCBI Taxonomy" id="2962635"/>
    <lineage>
        <taxon>Eukaryota</taxon>
        <taxon>Sar</taxon>
        <taxon>Stramenopiles</taxon>
        <taxon>Ochrophyta</taxon>
        <taxon>Bolidophyceae</taxon>
        <taxon>Parmales</taxon>
        <taxon>Triparmaceae</taxon>
        <taxon>Tetraparma</taxon>
    </lineage>
</organism>
<accession>A0ABQ6MWX9</accession>
<dbReference type="InterPro" id="IPR001509">
    <property type="entry name" value="Epimerase_deHydtase"/>
</dbReference>
<name>A0ABQ6MWX9_9STRA</name>
<reference evidence="4 5" key="1">
    <citation type="journal article" date="2023" name="Commun. Biol.">
        <title>Genome analysis of Parmales, the sister group of diatoms, reveals the evolutionary specialization of diatoms from phago-mixotrophs to photoautotrophs.</title>
        <authorList>
            <person name="Ban H."/>
            <person name="Sato S."/>
            <person name="Yoshikawa S."/>
            <person name="Yamada K."/>
            <person name="Nakamura Y."/>
            <person name="Ichinomiya M."/>
            <person name="Sato N."/>
            <person name="Blanc-Mathieu R."/>
            <person name="Endo H."/>
            <person name="Kuwata A."/>
            <person name="Ogata H."/>
        </authorList>
    </citation>
    <scope>NUCLEOTIDE SEQUENCE [LARGE SCALE GENOMIC DNA]</scope>
</reference>
<gene>
    <name evidence="4" type="ORF">TeGR_g10148</name>
</gene>
<dbReference type="InterPro" id="IPR051225">
    <property type="entry name" value="NAD(P)_epim/dehydratase"/>
</dbReference>
<dbReference type="SUPFAM" id="SSF51735">
    <property type="entry name" value="NAD(P)-binding Rossmann-fold domains"/>
    <property type="match status" value="1"/>
</dbReference>
<evidence type="ECO:0000256" key="2">
    <source>
        <dbReference type="SAM" id="SignalP"/>
    </source>
</evidence>
<dbReference type="PANTHER" id="PTHR42687">
    <property type="entry name" value="L-THREONINE 3-DEHYDROGENASE"/>
    <property type="match status" value="1"/>
</dbReference>
<keyword evidence="2" id="KW-0732">Signal</keyword>
<dbReference type="EMBL" id="BRYB01003295">
    <property type="protein sequence ID" value="GMI34232.1"/>
    <property type="molecule type" value="Genomic_DNA"/>
</dbReference>
<evidence type="ECO:0000313" key="4">
    <source>
        <dbReference type="EMBL" id="GMI34232.1"/>
    </source>
</evidence>
<proteinExistence type="inferred from homology"/>
<feature type="chain" id="PRO_5045395604" description="NAD-dependent epimerase/dehydratase domain-containing protein" evidence="2">
    <location>
        <begin position="20"/>
        <end position="357"/>
    </location>
</feature>
<comment type="caution">
    <text evidence="4">The sequence shown here is derived from an EMBL/GenBank/DDBJ whole genome shotgun (WGS) entry which is preliminary data.</text>
</comment>
<protein>
    <recommendedName>
        <fullName evidence="3">NAD-dependent epimerase/dehydratase domain-containing protein</fullName>
    </recommendedName>
</protein>
<feature type="domain" description="NAD-dependent epimerase/dehydratase" evidence="3">
    <location>
        <begin position="21"/>
        <end position="189"/>
    </location>
</feature>
<sequence length="357" mass="38966">MTLGIHLLLLALLVPGGLCSVFIIGASGAIGRRLTEHLLSEGIPVVAGIRRSPLPEHITSHPLISVESGVDCRDADSLRRVFAANPSIDTVWNLAAPLSVETAADPALAHDVVVGGMRRLLDAMREYSVPNINFSDSIGSYGAECPRETAIPAAWLVENPKQDPGSDYGRQKRECRELMREFAEEQPGVRSSRWAVIPGVLHDDESWGSGTTEYALDAIKAAATGELYESIVELDVPLPMIIRDDLIRGLHKLTVAPRDELKEKEGGYTIAGFSFTARELFAAIEKRTPGFRWTVKEEEELLRTSPAALFARLWPDALSKVEAERDLGFVAEMSGVQGMVDDLMGTWERRLAAGGEL</sequence>
<evidence type="ECO:0000259" key="3">
    <source>
        <dbReference type="Pfam" id="PF01370"/>
    </source>
</evidence>
<comment type="similarity">
    <text evidence="1">Belongs to the NAD(P)-dependent epimerase/dehydratase family.</text>
</comment>
<dbReference type="InterPro" id="IPR036291">
    <property type="entry name" value="NAD(P)-bd_dom_sf"/>
</dbReference>
<feature type="signal peptide" evidence="2">
    <location>
        <begin position="1"/>
        <end position="19"/>
    </location>
</feature>
<dbReference type="PANTHER" id="PTHR42687:SF1">
    <property type="entry name" value="L-THREONINE 3-DEHYDROGENASE, MITOCHONDRIAL"/>
    <property type="match status" value="1"/>
</dbReference>
<dbReference type="Gene3D" id="3.40.50.720">
    <property type="entry name" value="NAD(P)-binding Rossmann-like Domain"/>
    <property type="match status" value="1"/>
</dbReference>
<evidence type="ECO:0000256" key="1">
    <source>
        <dbReference type="ARBA" id="ARBA00007637"/>
    </source>
</evidence>